<protein>
    <submittedName>
        <fullName evidence="1">Uncharacterized protein</fullName>
    </submittedName>
</protein>
<reference evidence="1" key="1">
    <citation type="submission" date="2023-08" db="EMBL/GenBank/DDBJ databases">
        <authorList>
            <person name="Chen Y."/>
            <person name="Shah S."/>
            <person name="Dougan E. K."/>
            <person name="Thang M."/>
            <person name="Chan C."/>
        </authorList>
    </citation>
    <scope>NUCLEOTIDE SEQUENCE</scope>
</reference>
<proteinExistence type="predicted"/>
<dbReference type="Proteomes" id="UP001178507">
    <property type="component" value="Unassembled WGS sequence"/>
</dbReference>
<comment type="caution">
    <text evidence="1">The sequence shown here is derived from an EMBL/GenBank/DDBJ whole genome shotgun (WGS) entry which is preliminary data.</text>
</comment>
<organism evidence="1 2">
    <name type="scientific">Effrenium voratum</name>
    <dbReference type="NCBI Taxonomy" id="2562239"/>
    <lineage>
        <taxon>Eukaryota</taxon>
        <taxon>Sar</taxon>
        <taxon>Alveolata</taxon>
        <taxon>Dinophyceae</taxon>
        <taxon>Suessiales</taxon>
        <taxon>Symbiodiniaceae</taxon>
        <taxon>Effrenium</taxon>
    </lineage>
</organism>
<sequence>MHGYPGQSPRRSFFGLDPLGHRPSSLGTINLNLFGRNQGHQSHDAPPLHANGVVRPVMEFLALDMFLKASAPRVLRPIMWLGVFLRGGPEALLGSMRNQLETMAPGVSLPGHRRKNPLAPLFRLLAPWMKLIAQLAALQSAGALLATCGRSEVITGDRAAALAAGNAEDAAAAIMRVFGQMPVESADGDELEALLREAAESAQRQQWALRREAMISRWTRPAPEERVRALLQWSETSRGQHLLALAEVRREAFASSRSWFYWLLPAGTYSMSSEWWLHLAGHSALVAMVTLPFFSRMDLVRWASMCTLGVATGAKGCKRAAWLRKFMGNKELQTAMYELYTDRPRALALAEPLAEPSPQQAANVARGLATLQRPLPPFQLKALGAMPPRSLGNMARASTKTRCRGRAWMTASVARSQVCSELNPQGAGNTAQALGKSRTTDKPAFAASSTHLVRSSDEFRVQEMVNSLWAFATAVALGFRLLDAICHQCHKRKASEFVAQDFSNLVQ</sequence>
<dbReference type="AlphaFoldDB" id="A0AA36IUU6"/>
<accession>A0AA36IUU6</accession>
<evidence type="ECO:0000313" key="1">
    <source>
        <dbReference type="EMBL" id="CAJ1393298.1"/>
    </source>
</evidence>
<name>A0AA36IUU6_9DINO</name>
<gene>
    <name evidence="1" type="ORF">EVOR1521_LOCUS18198</name>
</gene>
<dbReference type="EMBL" id="CAUJNA010002524">
    <property type="protein sequence ID" value="CAJ1393298.1"/>
    <property type="molecule type" value="Genomic_DNA"/>
</dbReference>
<evidence type="ECO:0000313" key="2">
    <source>
        <dbReference type="Proteomes" id="UP001178507"/>
    </source>
</evidence>
<keyword evidence="2" id="KW-1185">Reference proteome</keyword>